<name>A0A7X1E9F9_9BACT</name>
<evidence type="ECO:0000256" key="3">
    <source>
        <dbReference type="ARBA" id="ARBA00022777"/>
    </source>
</evidence>
<evidence type="ECO:0000313" key="5">
    <source>
        <dbReference type="EMBL" id="MBC2605752.1"/>
    </source>
</evidence>
<dbReference type="InterPro" id="IPR012893">
    <property type="entry name" value="HipA-like_C"/>
</dbReference>
<accession>A0A7X1E9F9</accession>
<evidence type="ECO:0000259" key="4">
    <source>
        <dbReference type="Pfam" id="PF07804"/>
    </source>
</evidence>
<dbReference type="Pfam" id="PF07804">
    <property type="entry name" value="HipA_C"/>
    <property type="match status" value="1"/>
</dbReference>
<dbReference type="Gene3D" id="1.10.260.40">
    <property type="entry name" value="lambda repressor-like DNA-binding domains"/>
    <property type="match status" value="1"/>
</dbReference>
<dbReference type="PANTHER" id="PTHR37419">
    <property type="entry name" value="SERINE/THREONINE-PROTEIN KINASE TOXIN HIPA"/>
    <property type="match status" value="1"/>
</dbReference>
<dbReference type="PANTHER" id="PTHR37419:SF8">
    <property type="entry name" value="TOXIN YJJJ"/>
    <property type="match status" value="1"/>
</dbReference>
<dbReference type="GO" id="GO:0003677">
    <property type="term" value="F:DNA binding"/>
    <property type="evidence" value="ECO:0007669"/>
    <property type="project" value="InterPro"/>
</dbReference>
<dbReference type="AlphaFoldDB" id="A0A7X1E9F9"/>
<proteinExistence type="inferred from homology"/>
<feature type="domain" description="HipA-like C-terminal" evidence="4">
    <location>
        <begin position="220"/>
        <end position="395"/>
    </location>
</feature>
<dbReference type="GO" id="GO:0006355">
    <property type="term" value="P:regulation of DNA-templated transcription"/>
    <property type="evidence" value="ECO:0007669"/>
    <property type="project" value="InterPro"/>
</dbReference>
<dbReference type="Proteomes" id="UP000526501">
    <property type="component" value="Unassembled WGS sequence"/>
</dbReference>
<dbReference type="CDD" id="cd01392">
    <property type="entry name" value="HTH_LacI"/>
    <property type="match status" value="1"/>
</dbReference>
<protein>
    <submittedName>
        <fullName evidence="5">Type II toxin-antitoxin system HipA family toxin YjjJ</fullName>
    </submittedName>
</protein>
<gene>
    <name evidence="5" type="primary">yjjJ</name>
    <name evidence="5" type="ORF">H5P27_06825</name>
</gene>
<keyword evidence="2" id="KW-0808">Transferase</keyword>
<comment type="similarity">
    <text evidence="1">Belongs to the HipA Ser/Thr kinase family.</text>
</comment>
<dbReference type="InterPro" id="IPR000843">
    <property type="entry name" value="HTH_LacI"/>
</dbReference>
<dbReference type="RefSeq" id="WP_185659646.1">
    <property type="nucleotide sequence ID" value="NZ_CAWPOO010000007.1"/>
</dbReference>
<evidence type="ECO:0000256" key="1">
    <source>
        <dbReference type="ARBA" id="ARBA00010164"/>
    </source>
</evidence>
<keyword evidence="3" id="KW-0418">Kinase</keyword>
<keyword evidence="6" id="KW-1185">Reference proteome</keyword>
<dbReference type="GO" id="GO:0004674">
    <property type="term" value="F:protein serine/threonine kinase activity"/>
    <property type="evidence" value="ECO:0007669"/>
    <property type="project" value="TreeGrafter"/>
</dbReference>
<dbReference type="InterPro" id="IPR052028">
    <property type="entry name" value="HipA_Ser/Thr_kinase"/>
</dbReference>
<evidence type="ECO:0000256" key="2">
    <source>
        <dbReference type="ARBA" id="ARBA00022679"/>
    </source>
</evidence>
<comment type="caution">
    <text evidence="5">The sequence shown here is derived from an EMBL/GenBank/DDBJ whole genome shotgun (WGS) entry which is preliminary data.</text>
</comment>
<evidence type="ECO:0000313" key="6">
    <source>
        <dbReference type="Proteomes" id="UP000526501"/>
    </source>
</evidence>
<dbReference type="EMBL" id="JACHVC010000007">
    <property type="protein sequence ID" value="MBC2605752.1"/>
    <property type="molecule type" value="Genomic_DNA"/>
</dbReference>
<dbReference type="InterPro" id="IPR010982">
    <property type="entry name" value="Lambda_DNA-bd_dom_sf"/>
</dbReference>
<dbReference type="NCBIfam" id="NF007297">
    <property type="entry name" value="PRK09775.1"/>
    <property type="match status" value="1"/>
</dbReference>
<sequence length="459" mass="50923">MSSKHTDSIEKLLASQGSMPAADIARRLGVSQPTVSRALSASSRVFRIGQTRRARYALPRDLGGSDSDWKLYQVDPKGQAQVAGTLHAFHQDEFYFEPSWENTDYSYLLNGKDHPQLFSGLPWFLEDMRPQGYLGRLLAHNFGTALGIGINPETWTIDESLRAILAHGDDTPGNFILGGQAIDAFLERRGHLEFIDEFERASKYDQVARHIIEDGELPNSSAGGEQPKFTACIRHTSDSFQHVIVKFSGSLQTDAGRRWGELLAAEAIASEELSSIGLPSANSELIQTEQRAYLEVERFDRSGNHGRLGTLSLRTLIAGLGGELEQSWSRSSQSLVRNGWLTQADADRAATYEHFGNLIGNSDMHLGNLSVFLTPQLPLKLCPIYDMLPMRYAPQRSGDLPAKPIDVRPPRPEALPNWQPAAKAAIRFWTRFIELLPSDSALRTTAQDNLERIKSAVLS</sequence>
<organism evidence="5 6">
    <name type="scientific">Pelagicoccus albus</name>
    <dbReference type="NCBI Taxonomy" id="415222"/>
    <lineage>
        <taxon>Bacteria</taxon>
        <taxon>Pseudomonadati</taxon>
        <taxon>Verrucomicrobiota</taxon>
        <taxon>Opitutia</taxon>
        <taxon>Puniceicoccales</taxon>
        <taxon>Pelagicoccaceae</taxon>
        <taxon>Pelagicoccus</taxon>
    </lineage>
</organism>
<reference evidence="5 6" key="1">
    <citation type="submission" date="2020-07" db="EMBL/GenBank/DDBJ databases">
        <authorList>
            <person name="Feng X."/>
        </authorList>
    </citation>
    <scope>NUCLEOTIDE SEQUENCE [LARGE SCALE GENOMIC DNA]</scope>
    <source>
        <strain evidence="5 6">JCM23202</strain>
    </source>
</reference>
<dbReference type="GO" id="GO:0005829">
    <property type="term" value="C:cytosol"/>
    <property type="evidence" value="ECO:0007669"/>
    <property type="project" value="TreeGrafter"/>
</dbReference>